<evidence type="ECO:0000313" key="2">
    <source>
        <dbReference type="EMBL" id="SEM96537.1"/>
    </source>
</evidence>
<dbReference type="InterPro" id="IPR032466">
    <property type="entry name" value="Metal_Hydrolase"/>
</dbReference>
<evidence type="ECO:0000313" key="3">
    <source>
        <dbReference type="Proteomes" id="UP000183898"/>
    </source>
</evidence>
<dbReference type="EMBL" id="FOCT01000002">
    <property type="protein sequence ID" value="SEM96537.1"/>
    <property type="molecule type" value="Genomic_DNA"/>
</dbReference>
<dbReference type="Pfam" id="PF04909">
    <property type="entry name" value="Amidohydro_2"/>
    <property type="match status" value="1"/>
</dbReference>
<proteinExistence type="predicted"/>
<dbReference type="AlphaFoldDB" id="A0A1H8CQZ5"/>
<feature type="domain" description="Amidohydrolase-related" evidence="1">
    <location>
        <begin position="237"/>
        <end position="447"/>
    </location>
</feature>
<accession>A0A1H8CQZ5</accession>
<gene>
    <name evidence="2" type="ORF">SAMN05216404_10210</name>
</gene>
<dbReference type="InterPro" id="IPR006680">
    <property type="entry name" value="Amidohydro-rel"/>
</dbReference>
<organism evidence="2 3">
    <name type="scientific">Nitrosospira multiformis</name>
    <dbReference type="NCBI Taxonomy" id="1231"/>
    <lineage>
        <taxon>Bacteria</taxon>
        <taxon>Pseudomonadati</taxon>
        <taxon>Pseudomonadota</taxon>
        <taxon>Betaproteobacteria</taxon>
        <taxon>Nitrosomonadales</taxon>
        <taxon>Nitrosomonadaceae</taxon>
        <taxon>Nitrosospira</taxon>
    </lineage>
</organism>
<dbReference type="GO" id="GO:0016787">
    <property type="term" value="F:hydrolase activity"/>
    <property type="evidence" value="ECO:0007669"/>
    <property type="project" value="InterPro"/>
</dbReference>
<protein>
    <recommendedName>
        <fullName evidence="1">Amidohydrolase-related domain-containing protein</fullName>
    </recommendedName>
</protein>
<dbReference type="Gene3D" id="3.20.20.140">
    <property type="entry name" value="Metal-dependent hydrolases"/>
    <property type="match status" value="1"/>
</dbReference>
<dbReference type="RefSeq" id="WP_254772571.1">
    <property type="nucleotide sequence ID" value="NZ_FOCT01000002.1"/>
</dbReference>
<reference evidence="2 3" key="1">
    <citation type="submission" date="2016-10" db="EMBL/GenBank/DDBJ databases">
        <authorList>
            <person name="de Groot N.N."/>
        </authorList>
    </citation>
    <scope>NUCLEOTIDE SEQUENCE [LARGE SCALE GENOMIC DNA]</scope>
    <source>
        <strain evidence="2 3">Nl18</strain>
    </source>
</reference>
<dbReference type="PANTHER" id="PTHR42889:SF1">
    <property type="entry name" value="BLR3681 PROTEIN"/>
    <property type="match status" value="1"/>
</dbReference>
<evidence type="ECO:0000259" key="1">
    <source>
        <dbReference type="Pfam" id="PF04909"/>
    </source>
</evidence>
<dbReference type="PANTHER" id="PTHR42889">
    <property type="entry name" value="BLR3681 PROTEIN"/>
    <property type="match status" value="1"/>
</dbReference>
<dbReference type="SUPFAM" id="SSF51556">
    <property type="entry name" value="Metallo-dependent hydrolases"/>
    <property type="match status" value="1"/>
</dbReference>
<name>A0A1H8CQZ5_9PROT</name>
<sequence length="497" mass="54753">MNPSPMNPVQVIDPDGNRLPIKLDTTSNGEFAPVPLSPANLAANRLAHEAADTNAKRTGVSRRHFLISACGAASTLLAFNAANAAGGRTGGFFDLAKEAALEPALAQAEIGDKGEFIFDVQGHFVNPKGAWLQKLVPGAKPLSQMPKTGCALGLEPGSHSYLQCLGPDEFIKDVFLDSDTDMMVLSFVPSRPDAEPLTIQEADAVRRIVDRMEGTHRLLLHGRVNPNQQGDLERMDELRDRWGVSAWKTYTQFGPEGKGYFLSDETGMRFIEKARSLGVKVICVHKGLPFGKQSYEHSKCTDIGVAAKRFPDVAFLVYHSGFVTSVPEGPFQGRGADDGVDTLIRSLIDNDVPPNSNVYAELGSTWRYLMRDPEAAAHVLGKLLKYCGEDNVLWGTDSIWYGSPQDQIQAFRAFQIASELRARYDYPEITPQLRAKVFGLNAARVYSISPEEVKKYTGRDRIAHERLAYLEHPQPHFLTYGPKTRREFLNLPGAGQP</sequence>
<dbReference type="Proteomes" id="UP000183898">
    <property type="component" value="Unassembled WGS sequence"/>
</dbReference>